<feature type="domain" description="Receptor ligand binding region" evidence="6">
    <location>
        <begin position="38"/>
        <end position="393"/>
    </location>
</feature>
<evidence type="ECO:0000256" key="1">
    <source>
        <dbReference type="ARBA" id="ARBA00004370"/>
    </source>
</evidence>
<evidence type="ECO:0000256" key="5">
    <source>
        <dbReference type="SAM" id="Phobius"/>
    </source>
</evidence>
<dbReference type="OrthoDB" id="10554769at2759"/>
<dbReference type="Proteomes" id="UP000192578">
    <property type="component" value="Unassembled WGS sequence"/>
</dbReference>
<keyword evidence="2 5" id="KW-0812">Transmembrane</keyword>
<reference evidence="8" key="1">
    <citation type="submission" date="2017-01" db="EMBL/GenBank/DDBJ databases">
        <title>Comparative genomics of anhydrobiosis in the tardigrade Hypsibius dujardini.</title>
        <authorList>
            <person name="Yoshida Y."/>
            <person name="Koutsovoulos G."/>
            <person name="Laetsch D."/>
            <person name="Stevens L."/>
            <person name="Kumar S."/>
            <person name="Horikawa D."/>
            <person name="Ishino K."/>
            <person name="Komine S."/>
            <person name="Tomita M."/>
            <person name="Blaxter M."/>
            <person name="Arakawa K."/>
        </authorList>
    </citation>
    <scope>NUCLEOTIDE SEQUENCE [LARGE SCALE GENOMIC DNA]</scope>
    <source>
        <strain evidence="8">Z151</strain>
    </source>
</reference>
<evidence type="ECO:0000256" key="4">
    <source>
        <dbReference type="ARBA" id="ARBA00023136"/>
    </source>
</evidence>
<organism evidence="7 8">
    <name type="scientific">Hypsibius exemplaris</name>
    <name type="common">Freshwater tardigrade</name>
    <dbReference type="NCBI Taxonomy" id="2072580"/>
    <lineage>
        <taxon>Eukaryota</taxon>
        <taxon>Metazoa</taxon>
        <taxon>Ecdysozoa</taxon>
        <taxon>Tardigrada</taxon>
        <taxon>Eutardigrada</taxon>
        <taxon>Parachela</taxon>
        <taxon>Hypsibioidea</taxon>
        <taxon>Hypsibiidae</taxon>
        <taxon>Hypsibius</taxon>
    </lineage>
</organism>
<protein>
    <recommendedName>
        <fullName evidence="6">Receptor ligand binding region domain-containing protein</fullName>
    </recommendedName>
</protein>
<dbReference type="GO" id="GO:0016020">
    <property type="term" value="C:membrane"/>
    <property type="evidence" value="ECO:0007669"/>
    <property type="project" value="UniProtKB-SubCell"/>
</dbReference>
<dbReference type="Gene3D" id="3.40.50.2300">
    <property type="match status" value="2"/>
</dbReference>
<dbReference type="InterPro" id="IPR028082">
    <property type="entry name" value="Peripla_BP_I"/>
</dbReference>
<keyword evidence="3 5" id="KW-1133">Transmembrane helix</keyword>
<evidence type="ECO:0000259" key="6">
    <source>
        <dbReference type="Pfam" id="PF01094"/>
    </source>
</evidence>
<dbReference type="Pfam" id="PF01094">
    <property type="entry name" value="ANF_receptor"/>
    <property type="match status" value="1"/>
</dbReference>
<feature type="transmembrane region" description="Helical" evidence="5">
    <location>
        <begin position="448"/>
        <end position="471"/>
    </location>
</feature>
<dbReference type="InterPro" id="IPR001828">
    <property type="entry name" value="ANF_lig-bd_rcpt"/>
</dbReference>
<evidence type="ECO:0000256" key="3">
    <source>
        <dbReference type="ARBA" id="ARBA00022989"/>
    </source>
</evidence>
<keyword evidence="4 5" id="KW-0472">Membrane</keyword>
<comment type="subcellular location">
    <subcellularLocation>
        <location evidence="1">Membrane</location>
    </subcellularLocation>
</comment>
<evidence type="ECO:0000313" key="7">
    <source>
        <dbReference type="EMBL" id="OQV17441.1"/>
    </source>
</evidence>
<dbReference type="AlphaFoldDB" id="A0A1W0WQF8"/>
<sequence length="520" mass="57432">MISQMLPVSQVKAANFTVEIISPATPGEVAASSMSFTAPAYDLAVHELRRDYSEDFQIRLTYLVNSSVVKSCDDAIANVDGMLAQYYYSRTTVSNLTVLAFPGCAKEGVSVARIAAGLNHLVMLGSYADIVFRDRELYPNVIQASAVMARPIISSISSFLAEYSWRTVYFVADTVGVSGFFAIVGSSTVASHLRAGKCTVYLDLVDSSLVAANPFVSLLNKIRKVARIVNFWGHALSLRKFMVYLFLDVYEYPTWLYGNATWQNFDKDDEDAFSAYQALFVISPTPTVTAHHAISTRERILQELVRRAKHDYGYSYLKNETPTPTVLSNYATLKILGEVLRPLLRDNSTSGSIDTAVLVRNIIDHTFNTTAGTFSFDSAGERIIPFDVKQLNTTTGGFDTVLRQNPKNLLRFLTVRQVIWRGGEPPLDEPICGFSGQIGPCADKGTDVALIAGVTVFGLGVIITAIIYYVLRDLARGIGRDVLFSSFDITSDLMMRRDSGRSLTMHNMIPRKSAIGFMLY</sequence>
<evidence type="ECO:0000313" key="8">
    <source>
        <dbReference type="Proteomes" id="UP000192578"/>
    </source>
</evidence>
<keyword evidence="8" id="KW-1185">Reference proteome</keyword>
<comment type="caution">
    <text evidence="7">The sequence shown here is derived from an EMBL/GenBank/DDBJ whole genome shotgun (WGS) entry which is preliminary data.</text>
</comment>
<dbReference type="EMBL" id="MTYJ01000060">
    <property type="protein sequence ID" value="OQV17441.1"/>
    <property type="molecule type" value="Genomic_DNA"/>
</dbReference>
<proteinExistence type="predicted"/>
<evidence type="ECO:0000256" key="2">
    <source>
        <dbReference type="ARBA" id="ARBA00022692"/>
    </source>
</evidence>
<name>A0A1W0WQF8_HYPEX</name>
<dbReference type="SUPFAM" id="SSF53822">
    <property type="entry name" value="Periplasmic binding protein-like I"/>
    <property type="match status" value="1"/>
</dbReference>
<gene>
    <name evidence="7" type="ORF">BV898_08376</name>
</gene>
<accession>A0A1W0WQF8</accession>